<feature type="compositionally biased region" description="Basic and acidic residues" evidence="1">
    <location>
        <begin position="11"/>
        <end position="25"/>
    </location>
</feature>
<comment type="caution">
    <text evidence="3">The sequence shown here is derived from an EMBL/GenBank/DDBJ whole genome shotgun (WGS) entry which is preliminary data.</text>
</comment>
<protein>
    <submittedName>
        <fullName evidence="3">Putative membrane protein</fullName>
    </submittedName>
</protein>
<keyword evidence="2" id="KW-1133">Transmembrane helix</keyword>
<evidence type="ECO:0000256" key="2">
    <source>
        <dbReference type="SAM" id="Phobius"/>
    </source>
</evidence>
<feature type="transmembrane region" description="Helical" evidence="2">
    <location>
        <begin position="239"/>
        <end position="260"/>
    </location>
</feature>
<feature type="region of interest" description="Disordered" evidence="1">
    <location>
        <begin position="1"/>
        <end position="48"/>
    </location>
</feature>
<name>A0A7W5Z2G3_9HYPH</name>
<dbReference type="AlphaFoldDB" id="A0A7W5Z2G3"/>
<dbReference type="Proteomes" id="UP000537592">
    <property type="component" value="Unassembled WGS sequence"/>
</dbReference>
<keyword evidence="4" id="KW-1185">Reference proteome</keyword>
<dbReference type="InterPro" id="IPR009781">
    <property type="entry name" value="DUF1345"/>
</dbReference>
<organism evidence="3 4">
    <name type="scientific">Pseudochelatococcus contaminans</name>
    <dbReference type="NCBI Taxonomy" id="1538103"/>
    <lineage>
        <taxon>Bacteria</taxon>
        <taxon>Pseudomonadati</taxon>
        <taxon>Pseudomonadota</taxon>
        <taxon>Alphaproteobacteria</taxon>
        <taxon>Hyphomicrobiales</taxon>
        <taxon>Chelatococcaceae</taxon>
        <taxon>Pseudochelatococcus</taxon>
    </lineage>
</organism>
<dbReference type="EMBL" id="JACICC010000001">
    <property type="protein sequence ID" value="MBB3808577.1"/>
    <property type="molecule type" value="Genomic_DNA"/>
</dbReference>
<dbReference type="RefSeq" id="WP_210281507.1">
    <property type="nucleotide sequence ID" value="NZ_JACICC010000001.1"/>
</dbReference>
<keyword evidence="2" id="KW-0812">Transmembrane</keyword>
<dbReference type="Pfam" id="PF07077">
    <property type="entry name" value="DUF1345"/>
    <property type="match status" value="1"/>
</dbReference>
<gene>
    <name evidence="3" type="ORF">FHS81_000631</name>
</gene>
<reference evidence="3 4" key="1">
    <citation type="submission" date="2020-08" db="EMBL/GenBank/DDBJ databases">
        <title>Genomic Encyclopedia of Type Strains, Phase IV (KMG-IV): sequencing the most valuable type-strain genomes for metagenomic binning, comparative biology and taxonomic classification.</title>
        <authorList>
            <person name="Goeker M."/>
        </authorList>
    </citation>
    <scope>NUCLEOTIDE SEQUENCE [LARGE SCALE GENOMIC DNA]</scope>
    <source>
        <strain evidence="3 4">DSM 28760</strain>
    </source>
</reference>
<feature type="transmembrane region" description="Helical" evidence="2">
    <location>
        <begin position="54"/>
        <end position="82"/>
    </location>
</feature>
<evidence type="ECO:0000313" key="4">
    <source>
        <dbReference type="Proteomes" id="UP000537592"/>
    </source>
</evidence>
<feature type="transmembrane region" description="Helical" evidence="2">
    <location>
        <begin position="88"/>
        <end position="107"/>
    </location>
</feature>
<feature type="transmembrane region" description="Helical" evidence="2">
    <location>
        <begin position="128"/>
        <end position="147"/>
    </location>
</feature>
<proteinExistence type="predicted"/>
<feature type="transmembrane region" description="Helical" evidence="2">
    <location>
        <begin position="159"/>
        <end position="179"/>
    </location>
</feature>
<evidence type="ECO:0000256" key="1">
    <source>
        <dbReference type="SAM" id="MobiDB-lite"/>
    </source>
</evidence>
<keyword evidence="2" id="KW-0472">Membrane</keyword>
<accession>A0A7W5Z2G3</accession>
<sequence>MERPPVPTEAKTPDQPEAPKQHPADGKPAAGPQNAGKEQQERSPQQPRGPFMQYVFNVVAPARFSIFSLVLLLASMAAIPFLDWRRGILIGFDIAALIFIILCWPLFYQTSEEMHHEAKSNDANRIGLLVITAVVTGAIFIVVASVLMEQSTPDLISTLLIVATLILSWSFSSLVYAIHYAHMYYSSSKNAARRGGLQFPLADNPDYVDFCYFAIGLSMAFQTSDVQITSRRFRIVTTFHCMAGFAFNIGVIAFAINVLAG</sequence>
<evidence type="ECO:0000313" key="3">
    <source>
        <dbReference type="EMBL" id="MBB3808577.1"/>
    </source>
</evidence>